<dbReference type="PRINTS" id="PR01653">
    <property type="entry name" value="TCTPROTEIN"/>
</dbReference>
<evidence type="ECO:0000256" key="2">
    <source>
        <dbReference type="PROSITE-ProRule" id="PRU01133"/>
    </source>
</evidence>
<dbReference type="InterPro" id="IPR011323">
    <property type="entry name" value="Mss4/transl-control_tumour"/>
</dbReference>
<dbReference type="EMBL" id="JAVHNR010000010">
    <property type="protein sequence ID" value="KAK6332204.1"/>
    <property type="molecule type" value="Genomic_DNA"/>
</dbReference>
<comment type="similarity">
    <text evidence="2">Belongs to the TCTP family.</text>
</comment>
<dbReference type="PROSITE" id="PS51797">
    <property type="entry name" value="TCTP_3"/>
    <property type="match status" value="1"/>
</dbReference>
<dbReference type="Gene3D" id="2.170.150.10">
    <property type="entry name" value="Metal Binding Protein, Guanine Nucleotide Exchange Factor, Chain A"/>
    <property type="match status" value="1"/>
</dbReference>
<dbReference type="Pfam" id="PF00838">
    <property type="entry name" value="TCTP"/>
    <property type="match status" value="1"/>
</dbReference>
<dbReference type="AlphaFoldDB" id="A0AAN8RBW8"/>
<sequence length="249" mass="28391">MFDEVYAKTFPEWSLSFFHFMVLDFFFCAIFISFTPHHQPLPPRFHHQTQTHPRKYRHNDHLQGPPSGFYTVSSPLPQPMLTSLQQDILTEDEIFSDAYDFKEIDDIAYEVDCKLITIKAGADVDIGANASAEEAEDTLEDGMITVNDVVYSFRLQSTTFDKKSYLTYLKGYMKAVKAKLAVTNPARVEAFEKGAQALAKKIVGGFKDYEFYVGESMNPDGIVLLLNYREDGITPFFTVWKDGLAEMKV</sequence>
<dbReference type="InterPro" id="IPR018103">
    <property type="entry name" value="Translation_control_tumour_CS"/>
</dbReference>
<dbReference type="PANTHER" id="PTHR11991">
    <property type="entry name" value="TRANSLATIONALLY CONTROLLED TUMOR PROTEIN-RELATED"/>
    <property type="match status" value="1"/>
</dbReference>
<reference evidence="5 6" key="1">
    <citation type="submission" date="2019-10" db="EMBL/GenBank/DDBJ databases">
        <authorList>
            <person name="Palmer J.M."/>
        </authorList>
    </citation>
    <scope>NUCLEOTIDE SEQUENCE [LARGE SCALE GENOMIC DNA]</scope>
    <source>
        <strain evidence="5 6">TWF718</strain>
    </source>
</reference>
<accession>A0AAN8RBW8</accession>
<dbReference type="InterPro" id="IPR034737">
    <property type="entry name" value="TCTP"/>
</dbReference>
<dbReference type="PROSITE" id="PS01002">
    <property type="entry name" value="TCTP_1"/>
    <property type="match status" value="1"/>
</dbReference>
<evidence type="ECO:0000259" key="4">
    <source>
        <dbReference type="PROSITE" id="PS51797"/>
    </source>
</evidence>
<dbReference type="SUPFAM" id="SSF51316">
    <property type="entry name" value="Mss4-like"/>
    <property type="match status" value="1"/>
</dbReference>
<keyword evidence="6" id="KW-1185">Reference proteome</keyword>
<evidence type="ECO:0000313" key="5">
    <source>
        <dbReference type="EMBL" id="KAK6332204.1"/>
    </source>
</evidence>
<keyword evidence="3" id="KW-1133">Transmembrane helix</keyword>
<dbReference type="PANTHER" id="PTHR11991:SF0">
    <property type="entry name" value="TRANSLATIONALLY-CONTROLLED TUMOR PROTEIN"/>
    <property type="match status" value="1"/>
</dbReference>
<keyword evidence="3" id="KW-0472">Membrane</keyword>
<evidence type="ECO:0000313" key="6">
    <source>
        <dbReference type="Proteomes" id="UP001313282"/>
    </source>
</evidence>
<evidence type="ECO:0000256" key="3">
    <source>
        <dbReference type="SAM" id="Phobius"/>
    </source>
</evidence>
<gene>
    <name evidence="5" type="ORF">TWF718_002731</name>
</gene>
<dbReference type="Proteomes" id="UP001313282">
    <property type="component" value="Unassembled WGS sequence"/>
</dbReference>
<comment type="caution">
    <text evidence="5">The sequence shown here is derived from an EMBL/GenBank/DDBJ whole genome shotgun (WGS) entry which is preliminary data.</text>
</comment>
<feature type="transmembrane region" description="Helical" evidence="3">
    <location>
        <begin position="15"/>
        <end position="34"/>
    </location>
</feature>
<evidence type="ECO:0000256" key="1">
    <source>
        <dbReference type="ARBA" id="ARBA00014759"/>
    </source>
</evidence>
<feature type="domain" description="TCTP" evidence="4">
    <location>
        <begin position="82"/>
        <end position="249"/>
    </location>
</feature>
<dbReference type="InterPro" id="IPR011057">
    <property type="entry name" value="Mss4-like_sf"/>
</dbReference>
<keyword evidence="3" id="KW-0812">Transmembrane</keyword>
<proteinExistence type="inferred from homology"/>
<dbReference type="GO" id="GO:0005737">
    <property type="term" value="C:cytoplasm"/>
    <property type="evidence" value="ECO:0007669"/>
    <property type="project" value="TreeGrafter"/>
</dbReference>
<protein>
    <recommendedName>
        <fullName evidence="1">Translationally-controlled tumor protein homolog</fullName>
    </recommendedName>
</protein>
<dbReference type="FunFam" id="2.170.150.10:FF:000002">
    <property type="entry name" value="Translationally-controlled tumor protein homolog"/>
    <property type="match status" value="1"/>
</dbReference>
<organism evidence="5 6">
    <name type="scientific">Orbilia javanica</name>
    <dbReference type="NCBI Taxonomy" id="47235"/>
    <lineage>
        <taxon>Eukaryota</taxon>
        <taxon>Fungi</taxon>
        <taxon>Dikarya</taxon>
        <taxon>Ascomycota</taxon>
        <taxon>Pezizomycotina</taxon>
        <taxon>Orbiliomycetes</taxon>
        <taxon>Orbiliales</taxon>
        <taxon>Orbiliaceae</taxon>
        <taxon>Orbilia</taxon>
    </lineage>
</organism>
<name>A0AAN8RBW8_9PEZI</name>
<dbReference type="InterPro" id="IPR018105">
    <property type="entry name" value="Translational_control_tumour_p"/>
</dbReference>
<dbReference type="GO" id="GO:0005509">
    <property type="term" value="F:calcium ion binding"/>
    <property type="evidence" value="ECO:0007669"/>
    <property type="project" value="TreeGrafter"/>
</dbReference>